<dbReference type="GO" id="GO:0008898">
    <property type="term" value="F:S-adenosylmethionine-homocysteine S-methyltransferase activity"/>
    <property type="evidence" value="ECO:0007669"/>
    <property type="project" value="TreeGrafter"/>
</dbReference>
<dbReference type="GO" id="GO:0032259">
    <property type="term" value="P:methylation"/>
    <property type="evidence" value="ECO:0007669"/>
    <property type="project" value="UniProtKB-KW"/>
</dbReference>
<comment type="cofactor">
    <cofactor evidence="5">
        <name>Zn(2+)</name>
        <dbReference type="ChEBI" id="CHEBI:29105"/>
    </cofactor>
    <text evidence="5">Binds 1 zinc ion per subunit.</text>
</comment>
<dbReference type="PIRSF" id="PIRSF037505">
    <property type="entry name" value="Betaine_HMT"/>
    <property type="match status" value="1"/>
</dbReference>
<keyword evidence="4 5" id="KW-0862">Zinc</keyword>
<gene>
    <name evidence="8" type="primary">mmuM</name>
    <name evidence="8" type="ORF">FVP33_10180</name>
</gene>
<dbReference type="AlphaFoldDB" id="A0A5C8US05"/>
<evidence type="ECO:0000313" key="8">
    <source>
        <dbReference type="EMBL" id="TXN30366.1"/>
    </source>
</evidence>
<evidence type="ECO:0000256" key="2">
    <source>
        <dbReference type="ARBA" id="ARBA00022679"/>
    </source>
</evidence>
<name>A0A5C8US05_9MICO</name>
<dbReference type="EC" id="2.1.1.10" evidence="8"/>
<evidence type="ECO:0000256" key="3">
    <source>
        <dbReference type="ARBA" id="ARBA00022723"/>
    </source>
</evidence>
<dbReference type="SUPFAM" id="SSF82282">
    <property type="entry name" value="Homocysteine S-methyltransferase"/>
    <property type="match status" value="1"/>
</dbReference>
<keyword evidence="9" id="KW-1185">Reference proteome</keyword>
<keyword evidence="3 5" id="KW-0479">Metal-binding</keyword>
<reference evidence="8 9" key="1">
    <citation type="submission" date="2019-08" db="EMBL/GenBank/DDBJ databases">
        <title>Bacterial whole genome sequence for Glaciihabitans sp. CHu50b-6-2.</title>
        <authorList>
            <person name="Jin L."/>
        </authorList>
    </citation>
    <scope>NUCLEOTIDE SEQUENCE [LARGE SCALE GENOMIC DNA]</scope>
    <source>
        <strain evidence="8 9">CHu50b-6-2</strain>
    </source>
</reference>
<protein>
    <submittedName>
        <fullName evidence="8">Homocysteine S-methyltransferase</fullName>
        <ecNumber evidence="8">2.1.1.10</ecNumber>
    </submittedName>
</protein>
<dbReference type="GO" id="GO:0009086">
    <property type="term" value="P:methionine biosynthetic process"/>
    <property type="evidence" value="ECO:0007669"/>
    <property type="project" value="InterPro"/>
</dbReference>
<evidence type="ECO:0000256" key="5">
    <source>
        <dbReference type="PIRSR" id="PIRSR037505-2"/>
    </source>
</evidence>
<dbReference type="PANTHER" id="PTHR46015:SF1">
    <property type="entry name" value="HOMOCYSTEINE S-METHYLTRANSFERASE-LIKE ISOFORM 1"/>
    <property type="match status" value="1"/>
</dbReference>
<dbReference type="RefSeq" id="WP_147783550.1">
    <property type="nucleotide sequence ID" value="NZ_VRMG01000007.1"/>
</dbReference>
<dbReference type="GO" id="GO:0008270">
    <property type="term" value="F:zinc ion binding"/>
    <property type="evidence" value="ECO:0007669"/>
    <property type="project" value="InterPro"/>
</dbReference>
<dbReference type="EMBL" id="VRMG01000007">
    <property type="protein sequence ID" value="TXN30366.1"/>
    <property type="molecule type" value="Genomic_DNA"/>
</dbReference>
<dbReference type="InterPro" id="IPR003726">
    <property type="entry name" value="HCY_dom"/>
</dbReference>
<evidence type="ECO:0000259" key="7">
    <source>
        <dbReference type="PROSITE" id="PS50970"/>
    </source>
</evidence>
<dbReference type="Pfam" id="PF02574">
    <property type="entry name" value="S-methyl_trans"/>
    <property type="match status" value="1"/>
</dbReference>
<dbReference type="Proteomes" id="UP000321379">
    <property type="component" value="Unassembled WGS sequence"/>
</dbReference>
<feature type="binding site" evidence="5 6">
    <location>
        <position position="222"/>
    </location>
    <ligand>
        <name>Zn(2+)</name>
        <dbReference type="ChEBI" id="CHEBI:29105"/>
    </ligand>
</feature>
<dbReference type="InterPro" id="IPR051486">
    <property type="entry name" value="Hcy_S-methyltransferase"/>
</dbReference>
<keyword evidence="2 6" id="KW-0808">Transferase</keyword>
<dbReference type="NCBIfam" id="NF007020">
    <property type="entry name" value="PRK09485.1"/>
    <property type="match status" value="1"/>
</dbReference>
<proteinExistence type="predicted"/>
<dbReference type="PROSITE" id="PS50970">
    <property type="entry name" value="HCY"/>
    <property type="match status" value="1"/>
</dbReference>
<feature type="domain" description="Hcy-binding" evidence="7">
    <location>
        <begin position="1"/>
        <end position="300"/>
    </location>
</feature>
<dbReference type="InterPro" id="IPR017226">
    <property type="entry name" value="BHMT-like"/>
</dbReference>
<dbReference type="PANTHER" id="PTHR46015">
    <property type="entry name" value="ZGC:172121"/>
    <property type="match status" value="1"/>
</dbReference>
<dbReference type="Gene3D" id="3.20.20.330">
    <property type="entry name" value="Homocysteine-binding-like domain"/>
    <property type="match status" value="1"/>
</dbReference>
<keyword evidence="1 6" id="KW-0489">Methyltransferase</keyword>
<organism evidence="8 9">
    <name type="scientific">Lacisediminihabitans profunda</name>
    <dbReference type="NCBI Taxonomy" id="2594790"/>
    <lineage>
        <taxon>Bacteria</taxon>
        <taxon>Bacillati</taxon>
        <taxon>Actinomycetota</taxon>
        <taxon>Actinomycetes</taxon>
        <taxon>Micrococcales</taxon>
        <taxon>Microbacteriaceae</taxon>
        <taxon>Lacisediminihabitans</taxon>
    </lineage>
</organism>
<evidence type="ECO:0000256" key="1">
    <source>
        <dbReference type="ARBA" id="ARBA00022603"/>
    </source>
</evidence>
<sequence>MTSFAAALARGGVVLDGGLGTLLESRGNDLSSTLWSARLLLENPAEIRDAHAEYFRAGADVAITASYQVSYEALARRGHAGAAADAVLRSSVRLAIEARDATREEAHGRPAWVAASVGPYGAMLADGSEYSGDYGLTVPQLRQWHRRRIQVLAASAADLLAVETIPSLAEAEAVALEIAGTGKPAWISLTSAFGALRSGDSLVEAYRIASDPAEVVAVGVNCTDPHDVATAIAAARQVTDKPVIVYPNSGEQWDAKNRRWMGSAEFPHELVREWIAAGAAAVGGCCRVGPTQVAAIAATVRG</sequence>
<evidence type="ECO:0000313" key="9">
    <source>
        <dbReference type="Proteomes" id="UP000321379"/>
    </source>
</evidence>
<accession>A0A5C8US05</accession>
<dbReference type="GO" id="GO:0033528">
    <property type="term" value="P:S-methylmethionine cycle"/>
    <property type="evidence" value="ECO:0007669"/>
    <property type="project" value="TreeGrafter"/>
</dbReference>
<evidence type="ECO:0000256" key="6">
    <source>
        <dbReference type="PROSITE-ProRule" id="PRU00333"/>
    </source>
</evidence>
<comment type="caution">
    <text evidence="8">The sequence shown here is derived from an EMBL/GenBank/DDBJ whole genome shotgun (WGS) entry which is preliminary data.</text>
</comment>
<feature type="binding site" evidence="6">
    <location>
        <position position="286"/>
    </location>
    <ligand>
        <name>Zn(2+)</name>
        <dbReference type="ChEBI" id="CHEBI:29105"/>
    </ligand>
</feature>
<dbReference type="InterPro" id="IPR036589">
    <property type="entry name" value="HCY_dom_sf"/>
</dbReference>
<evidence type="ECO:0000256" key="4">
    <source>
        <dbReference type="ARBA" id="ARBA00022833"/>
    </source>
</evidence>
<feature type="binding site" evidence="6">
    <location>
        <position position="285"/>
    </location>
    <ligand>
        <name>Zn(2+)</name>
        <dbReference type="ChEBI" id="CHEBI:29105"/>
    </ligand>
</feature>